<evidence type="ECO:0000256" key="1">
    <source>
        <dbReference type="SAM" id="MobiDB-lite"/>
    </source>
</evidence>
<dbReference type="EMBL" id="SJFN01000033">
    <property type="protein sequence ID" value="TBW34487.1"/>
    <property type="molecule type" value="Genomic_DNA"/>
</dbReference>
<name>A0A4Q9VHB2_9HYPH</name>
<dbReference type="AlphaFoldDB" id="A0A4Q9VHB2"/>
<proteinExistence type="predicted"/>
<evidence type="ECO:0000313" key="2">
    <source>
        <dbReference type="EMBL" id="TBW34487.1"/>
    </source>
</evidence>
<keyword evidence="3" id="KW-1185">Reference proteome</keyword>
<accession>A0A4Q9VHB2</accession>
<comment type="caution">
    <text evidence="2">The sequence shown here is derived from an EMBL/GenBank/DDBJ whole genome shotgun (WGS) entry which is preliminary data.</text>
</comment>
<evidence type="ECO:0000313" key="3">
    <source>
        <dbReference type="Proteomes" id="UP000292781"/>
    </source>
</evidence>
<gene>
    <name evidence="2" type="ORF">EYW49_18030</name>
</gene>
<feature type="region of interest" description="Disordered" evidence="1">
    <location>
        <begin position="1"/>
        <end position="30"/>
    </location>
</feature>
<reference evidence="2 3" key="1">
    <citation type="submission" date="2019-02" db="EMBL/GenBank/DDBJ databases">
        <title>Siculibacillus lacustris gen. nov., sp. nov., a new rosette-forming bacterium isolated from a freshwater crater lake (Lake St. Ana, Romania).</title>
        <authorList>
            <person name="Felfoldi T."/>
            <person name="Marton Z."/>
            <person name="Szabo A."/>
            <person name="Mentes A."/>
            <person name="Boka K."/>
            <person name="Marialigeti K."/>
            <person name="Mathe I."/>
            <person name="Koncz M."/>
            <person name="Schumann P."/>
            <person name="Toth E."/>
        </authorList>
    </citation>
    <scope>NUCLEOTIDE SEQUENCE [LARGE SCALE GENOMIC DNA]</scope>
    <source>
        <strain evidence="2 3">SA-279</strain>
    </source>
</reference>
<sequence>MTKRSPDTSPRVRQPRRQPARKGSAAHGLNSSASAMVEAMVWDGLDRAAAKVGITQDYAYRLLRHPAVMAKYRSEVDALRCSGKARLIHRLEAIAEQRDNLTATVAAAKVLLGLGPNASRSMVPPGTAELMAGWVVDCSEALARGAAVPFRGLTRRNIS</sequence>
<organism evidence="2 3">
    <name type="scientific">Siculibacillus lacustris</name>
    <dbReference type="NCBI Taxonomy" id="1549641"/>
    <lineage>
        <taxon>Bacteria</taxon>
        <taxon>Pseudomonadati</taxon>
        <taxon>Pseudomonadota</taxon>
        <taxon>Alphaproteobacteria</taxon>
        <taxon>Hyphomicrobiales</taxon>
        <taxon>Ancalomicrobiaceae</taxon>
        <taxon>Siculibacillus</taxon>
    </lineage>
</organism>
<protein>
    <submittedName>
        <fullName evidence="2">Uncharacterized protein</fullName>
    </submittedName>
</protein>
<dbReference type="Proteomes" id="UP000292781">
    <property type="component" value="Unassembled WGS sequence"/>
</dbReference>